<dbReference type="InterPro" id="IPR044992">
    <property type="entry name" value="ChyE-like"/>
</dbReference>
<keyword evidence="4" id="KW-1185">Reference proteome</keyword>
<evidence type="ECO:0000313" key="4">
    <source>
        <dbReference type="Proteomes" id="UP000095767"/>
    </source>
</evidence>
<dbReference type="EMBL" id="LWDX02029532">
    <property type="protein sequence ID" value="OEL28634.1"/>
    <property type="molecule type" value="Genomic_DNA"/>
</dbReference>
<feature type="domain" description="Glutamine amidotransferase" evidence="2">
    <location>
        <begin position="5"/>
        <end position="110"/>
    </location>
</feature>
<dbReference type="STRING" id="888268.A0A1E5VU87"/>
<dbReference type="PROSITE" id="PS51273">
    <property type="entry name" value="GATASE_TYPE_1"/>
    <property type="match status" value="1"/>
</dbReference>
<evidence type="ECO:0000313" key="3">
    <source>
        <dbReference type="EMBL" id="OEL28634.1"/>
    </source>
</evidence>
<accession>A0A1E5VU87</accession>
<name>A0A1E5VU87_9POAL</name>
<comment type="caution">
    <text evidence="3">The sequence shown here is derived from an EMBL/GenBank/DDBJ whole genome shotgun (WGS) entry which is preliminary data.</text>
</comment>
<dbReference type="SUPFAM" id="SSF52317">
    <property type="entry name" value="Class I glutamine amidotransferase-like"/>
    <property type="match status" value="1"/>
</dbReference>
<proteinExistence type="inferred from homology"/>
<evidence type="ECO:0000256" key="1">
    <source>
        <dbReference type="ARBA" id="ARBA00011083"/>
    </source>
</evidence>
<dbReference type="PANTHER" id="PTHR42695:SF15">
    <property type="entry name" value="OS02G0179200 PROTEIN"/>
    <property type="match status" value="1"/>
</dbReference>
<dbReference type="GO" id="GO:0005829">
    <property type="term" value="C:cytosol"/>
    <property type="evidence" value="ECO:0007669"/>
    <property type="project" value="TreeGrafter"/>
</dbReference>
<sequence length="114" mass="12611">MRKRVLGICFGHQVLCRALGWRVGRARGGWDVGVRTVTFARGLDHLGLEFLGDLEDLSRSTAIVEVHQDEVWEVPPRATVLASSDKTRVEAFAVGEHALGIQGHPEYTLSLIHI</sequence>
<dbReference type="InterPro" id="IPR017926">
    <property type="entry name" value="GATASE"/>
</dbReference>
<dbReference type="InterPro" id="IPR029062">
    <property type="entry name" value="Class_I_gatase-like"/>
</dbReference>
<dbReference type="AlphaFoldDB" id="A0A1E5VU87"/>
<protein>
    <submittedName>
        <fullName evidence="3">Gamma-glutamyl peptidase 5</fullName>
    </submittedName>
</protein>
<dbReference type="PANTHER" id="PTHR42695">
    <property type="entry name" value="GLUTAMINE AMIDOTRANSFERASE YLR126C-RELATED"/>
    <property type="match status" value="1"/>
</dbReference>
<comment type="similarity">
    <text evidence="1">Belongs to the peptidase C26 family.</text>
</comment>
<organism evidence="3 4">
    <name type="scientific">Dichanthelium oligosanthes</name>
    <dbReference type="NCBI Taxonomy" id="888268"/>
    <lineage>
        <taxon>Eukaryota</taxon>
        <taxon>Viridiplantae</taxon>
        <taxon>Streptophyta</taxon>
        <taxon>Embryophyta</taxon>
        <taxon>Tracheophyta</taxon>
        <taxon>Spermatophyta</taxon>
        <taxon>Magnoliopsida</taxon>
        <taxon>Liliopsida</taxon>
        <taxon>Poales</taxon>
        <taxon>Poaceae</taxon>
        <taxon>PACMAD clade</taxon>
        <taxon>Panicoideae</taxon>
        <taxon>Panicodae</taxon>
        <taxon>Paniceae</taxon>
        <taxon>Dichantheliinae</taxon>
        <taxon>Dichanthelium</taxon>
    </lineage>
</organism>
<dbReference type="Pfam" id="PF00117">
    <property type="entry name" value="GATase"/>
    <property type="match status" value="1"/>
</dbReference>
<evidence type="ECO:0000259" key="2">
    <source>
        <dbReference type="Pfam" id="PF00117"/>
    </source>
</evidence>
<gene>
    <name evidence="3" type="ORF">BAE44_0010349</name>
</gene>
<dbReference type="CDD" id="cd01741">
    <property type="entry name" value="GATase1_1"/>
    <property type="match status" value="1"/>
</dbReference>
<dbReference type="Proteomes" id="UP000095767">
    <property type="component" value="Unassembled WGS sequence"/>
</dbReference>
<dbReference type="OrthoDB" id="92161at2759"/>
<reference evidence="3 4" key="1">
    <citation type="submission" date="2016-09" db="EMBL/GenBank/DDBJ databases">
        <title>The draft genome of Dichanthelium oligosanthes: A C3 panicoid grass species.</title>
        <authorList>
            <person name="Studer A.J."/>
            <person name="Schnable J.C."/>
            <person name="Brutnell T.P."/>
        </authorList>
    </citation>
    <scope>NUCLEOTIDE SEQUENCE [LARGE SCALE GENOMIC DNA]</scope>
    <source>
        <strain evidence="4">cv. Kellogg 1175</strain>
        <tissue evidence="3">Leaf</tissue>
    </source>
</reference>
<dbReference type="Gene3D" id="3.40.50.880">
    <property type="match status" value="1"/>
</dbReference>